<gene>
    <name evidence="2" type="ORF">RT723_02225</name>
</gene>
<protein>
    <submittedName>
        <fullName evidence="2">DUF3466 family protein</fullName>
    </submittedName>
</protein>
<evidence type="ECO:0000256" key="1">
    <source>
        <dbReference type="SAM" id="SignalP"/>
    </source>
</evidence>
<feature type="chain" id="PRO_5045096498" evidence="1">
    <location>
        <begin position="25"/>
        <end position="552"/>
    </location>
</feature>
<dbReference type="EMBL" id="JAWCUA010000001">
    <property type="protein sequence ID" value="MDU0111845.1"/>
    <property type="molecule type" value="Genomic_DNA"/>
</dbReference>
<dbReference type="RefSeq" id="WP_315945727.1">
    <property type="nucleotide sequence ID" value="NZ_JAWCUA010000001.1"/>
</dbReference>
<keyword evidence="1" id="KW-0732">Signal</keyword>
<feature type="signal peptide" evidence="1">
    <location>
        <begin position="1"/>
        <end position="24"/>
    </location>
</feature>
<organism evidence="2 3">
    <name type="scientific">Psychrosphaera aquimarina</name>
    <dbReference type="NCBI Taxonomy" id="2044854"/>
    <lineage>
        <taxon>Bacteria</taxon>
        <taxon>Pseudomonadati</taxon>
        <taxon>Pseudomonadota</taxon>
        <taxon>Gammaproteobacteria</taxon>
        <taxon>Alteromonadales</taxon>
        <taxon>Pseudoalteromonadaceae</taxon>
        <taxon>Psychrosphaera</taxon>
    </lineage>
</organism>
<evidence type="ECO:0000313" key="3">
    <source>
        <dbReference type="Proteomes" id="UP001257914"/>
    </source>
</evidence>
<comment type="caution">
    <text evidence="2">The sequence shown here is derived from an EMBL/GenBank/DDBJ whole genome shotgun (WGS) entry which is preliminary data.</text>
</comment>
<keyword evidence="3" id="KW-1185">Reference proteome</keyword>
<reference evidence="2 3" key="1">
    <citation type="submission" date="2023-10" db="EMBL/GenBank/DDBJ databases">
        <title>Psychrosphaera aquimaarina strain SW33 isolated from seawater.</title>
        <authorList>
            <person name="Bayburt H."/>
            <person name="Kim J.M."/>
            <person name="Choi B.J."/>
            <person name="Jeon C.O."/>
        </authorList>
    </citation>
    <scope>NUCLEOTIDE SEQUENCE [LARGE SCALE GENOMIC DNA]</scope>
    <source>
        <strain evidence="2 3">KCTC 52743</strain>
    </source>
</reference>
<dbReference type="Proteomes" id="UP001257914">
    <property type="component" value="Unassembled WGS sequence"/>
</dbReference>
<dbReference type="InterPro" id="IPR022562">
    <property type="entry name" value="DUF3466"/>
</dbReference>
<sequence>MKSKLFKTSLLATAIIAHSGQTFAAQYEVKEIAPLEKYRQHFSMGLNDSGTVVGVVRDSFKFPFYLESYLEDSYKTACDLSDAELSSGDFDATSTYCLKSTLASLSSPLFQRIGDSKSFINSGNETNLVALTDYVDNELGEYTGSNVEQLNAINSSEIAVGTASGSFKPVDFVITSDEGVETEYKYWQRDYKTRAAIYLNGVTKLIEPVFSEYGGVTSAVDISNTGYIAGFSSTELIESAQTSIETDCDGESAPLLVCVWSKQISGDIYKTKPYIWQIDDSGEVLSSSEFDLAFTPTETQTANYSATIAAVNEFGVGVGYGHVHNEDQVVQYYQQPLLFGSEGTKPLIGVDLYDAGYATDINSSNIVIGKVQTVYNNELNDEFFIYDINNDTFETPTTFYPTAESTANSINDLGIVVGEAEYEITTESVRRKHGFIYNINTKSFFDINDLTECNSEFEIVEMKSINNNNQIAATALKRVELRDSNGDVYYDSAGATYTEQVAVSVLLSPIDSGEIEDCSDIENPKYERKGLSTAPAFILFLSSLLYIRRRSI</sequence>
<evidence type="ECO:0000313" key="2">
    <source>
        <dbReference type="EMBL" id="MDU0111845.1"/>
    </source>
</evidence>
<dbReference type="Pfam" id="PF11949">
    <property type="entry name" value="DUF3466"/>
    <property type="match status" value="1"/>
</dbReference>
<accession>A0ABU3QXF9</accession>
<name>A0ABU3QXF9_9GAMM</name>
<proteinExistence type="predicted"/>